<proteinExistence type="inferred from homology"/>
<dbReference type="STRING" id="5722.A2DQC6"/>
<dbReference type="VEuPathDB" id="TrichDB:TVAG_319780"/>
<dbReference type="InterPro" id="IPR000560">
    <property type="entry name" value="His_Pase_clade-2"/>
</dbReference>
<dbReference type="EMBL" id="DS113231">
    <property type="protein sequence ID" value="EAY17383.1"/>
    <property type="molecule type" value="Genomic_DNA"/>
</dbReference>
<evidence type="ECO:0000313" key="3">
    <source>
        <dbReference type="EMBL" id="EAY17383.1"/>
    </source>
</evidence>
<dbReference type="InterPro" id="IPR050645">
    <property type="entry name" value="Histidine_acid_phosphatase"/>
</dbReference>
<dbReference type="RefSeq" id="XP_001330752.1">
    <property type="nucleotide sequence ID" value="XM_001330716.1"/>
</dbReference>
<organism evidence="3 4">
    <name type="scientific">Trichomonas vaginalis (strain ATCC PRA-98 / G3)</name>
    <dbReference type="NCBI Taxonomy" id="412133"/>
    <lineage>
        <taxon>Eukaryota</taxon>
        <taxon>Metamonada</taxon>
        <taxon>Parabasalia</taxon>
        <taxon>Trichomonadida</taxon>
        <taxon>Trichomonadidae</taxon>
        <taxon>Trichomonas</taxon>
    </lineage>
</organism>
<dbReference type="InterPro" id="IPR029033">
    <property type="entry name" value="His_PPase_superfam"/>
</dbReference>
<dbReference type="eggNOG" id="KOG3720">
    <property type="taxonomic scope" value="Eukaryota"/>
</dbReference>
<protein>
    <submittedName>
        <fullName evidence="3">Histidine acid phosphatase family protein</fullName>
    </submittedName>
</protein>
<dbReference type="OrthoDB" id="10257284at2759"/>
<dbReference type="InParanoid" id="A2DQC6"/>
<accession>A2DQC6</accession>
<evidence type="ECO:0000256" key="1">
    <source>
        <dbReference type="ARBA" id="ARBA00005375"/>
    </source>
</evidence>
<dbReference type="FunCoup" id="A2DQC6">
    <property type="interactions" value="32"/>
</dbReference>
<dbReference type="Gene3D" id="3.40.50.1240">
    <property type="entry name" value="Phosphoglycerate mutase-like"/>
    <property type="match status" value="1"/>
</dbReference>
<dbReference type="InterPro" id="IPR033379">
    <property type="entry name" value="Acid_Pase_AS"/>
</dbReference>
<dbReference type="PANTHER" id="PTHR11567:SF110">
    <property type="entry name" value="2-PHOSPHOXYLOSE PHOSPHATASE 1"/>
    <property type="match status" value="1"/>
</dbReference>
<reference evidence="3" key="2">
    <citation type="journal article" date="2007" name="Science">
        <title>Draft genome sequence of the sexually transmitted pathogen Trichomonas vaginalis.</title>
        <authorList>
            <person name="Carlton J.M."/>
            <person name="Hirt R.P."/>
            <person name="Silva J.C."/>
            <person name="Delcher A.L."/>
            <person name="Schatz M."/>
            <person name="Zhao Q."/>
            <person name="Wortman J.R."/>
            <person name="Bidwell S.L."/>
            <person name="Alsmark U.C.M."/>
            <person name="Besteiro S."/>
            <person name="Sicheritz-Ponten T."/>
            <person name="Noel C.J."/>
            <person name="Dacks J.B."/>
            <person name="Foster P.G."/>
            <person name="Simillion C."/>
            <person name="Van de Peer Y."/>
            <person name="Miranda-Saavedra D."/>
            <person name="Barton G.J."/>
            <person name="Westrop G.D."/>
            <person name="Mueller S."/>
            <person name="Dessi D."/>
            <person name="Fiori P.L."/>
            <person name="Ren Q."/>
            <person name="Paulsen I."/>
            <person name="Zhang H."/>
            <person name="Bastida-Corcuera F.D."/>
            <person name="Simoes-Barbosa A."/>
            <person name="Brown M.T."/>
            <person name="Hayes R.D."/>
            <person name="Mukherjee M."/>
            <person name="Okumura C.Y."/>
            <person name="Schneider R."/>
            <person name="Smith A.J."/>
            <person name="Vanacova S."/>
            <person name="Villalvazo M."/>
            <person name="Haas B.J."/>
            <person name="Pertea M."/>
            <person name="Feldblyum T.V."/>
            <person name="Utterback T.R."/>
            <person name="Shu C.L."/>
            <person name="Osoegawa K."/>
            <person name="de Jong P.J."/>
            <person name="Hrdy I."/>
            <person name="Horvathova L."/>
            <person name="Zubacova Z."/>
            <person name="Dolezal P."/>
            <person name="Malik S.B."/>
            <person name="Logsdon J.M. Jr."/>
            <person name="Henze K."/>
            <person name="Gupta A."/>
            <person name="Wang C.C."/>
            <person name="Dunne R.L."/>
            <person name="Upcroft J.A."/>
            <person name="Upcroft P."/>
            <person name="White O."/>
            <person name="Salzberg S.L."/>
            <person name="Tang P."/>
            <person name="Chiu C.-H."/>
            <person name="Lee Y.-S."/>
            <person name="Embley T.M."/>
            <person name="Coombs G.H."/>
            <person name="Mottram J.C."/>
            <person name="Tachezy J."/>
            <person name="Fraser-Liggett C.M."/>
            <person name="Johnson P.J."/>
        </authorList>
    </citation>
    <scope>NUCLEOTIDE SEQUENCE [LARGE SCALE GENOMIC DNA]</scope>
    <source>
        <strain evidence="3">G3</strain>
    </source>
</reference>
<keyword evidence="2" id="KW-0378">Hydrolase</keyword>
<gene>
    <name evidence="3" type="ORF">TVAG_319780</name>
</gene>
<dbReference type="AlphaFoldDB" id="A2DQC6"/>
<dbReference type="Proteomes" id="UP000001542">
    <property type="component" value="Unassembled WGS sequence"/>
</dbReference>
<dbReference type="SMR" id="A2DQC6"/>
<dbReference type="CDD" id="cd07061">
    <property type="entry name" value="HP_HAP_like"/>
    <property type="match status" value="1"/>
</dbReference>
<dbReference type="GO" id="GO:0016791">
    <property type="term" value="F:phosphatase activity"/>
    <property type="evidence" value="ECO:0000318"/>
    <property type="project" value="GO_Central"/>
</dbReference>
<dbReference type="SUPFAM" id="SSF53254">
    <property type="entry name" value="Phosphoglycerate mutase-like"/>
    <property type="match status" value="1"/>
</dbReference>
<sequence>MILSLFFWKAISFECSAPLKHPPGIPNGKLQVMFLITRHGIRTPNDAVMPQEVDGYWLCDAHDAVSPRMRVSQLSGVLRRYRQTIFHNQAPFPPNCDTGELLVEGMQQHRELGEFYSNYLIYETDFLPEDFNESLVEFRSTYYTRCYKSAQSFIDGFYPPQQKGEIINISVGSTTKEFLYPDPSTCPEMNQDWNDMVASDEYIKRRDAAKINYEPIYNYTGVEWDGFNWQWWGDSLIAYYCTGNPMPKVVTEEMFKQMVDDTQFAMPGFYNRRKGVAASPLWREIFLRIDEFLNKTTPIKFRLYSSHDSTIAGLLGSIGAYTISPPFRSHCTVELWKVKGKDIVRIVFNGEPVPIDIAGGKTTIELKKLKDGLSQYLNHCKYD</sequence>
<keyword evidence="4" id="KW-1185">Reference proteome</keyword>
<reference evidence="3" key="1">
    <citation type="submission" date="2006-10" db="EMBL/GenBank/DDBJ databases">
        <authorList>
            <person name="Amadeo P."/>
            <person name="Zhao Q."/>
            <person name="Wortman J."/>
            <person name="Fraser-Liggett C."/>
            <person name="Carlton J."/>
        </authorList>
    </citation>
    <scope>NUCLEOTIDE SEQUENCE</scope>
    <source>
        <strain evidence="3">G3</strain>
    </source>
</reference>
<dbReference type="PROSITE" id="PS00616">
    <property type="entry name" value="HIS_ACID_PHOSPHAT_1"/>
    <property type="match status" value="1"/>
</dbReference>
<dbReference type="VEuPathDB" id="TrichDB:TVAGG3_1009610"/>
<dbReference type="Pfam" id="PF00328">
    <property type="entry name" value="His_Phos_2"/>
    <property type="match status" value="1"/>
</dbReference>
<dbReference type="KEGG" id="tva:4775400"/>
<dbReference type="OMA" id="SWPPFTS"/>
<evidence type="ECO:0000313" key="4">
    <source>
        <dbReference type="Proteomes" id="UP000001542"/>
    </source>
</evidence>
<evidence type="ECO:0000256" key="2">
    <source>
        <dbReference type="ARBA" id="ARBA00022801"/>
    </source>
</evidence>
<name>A2DQC6_TRIV3</name>
<dbReference type="PANTHER" id="PTHR11567">
    <property type="entry name" value="ACID PHOSPHATASE-RELATED"/>
    <property type="match status" value="1"/>
</dbReference>
<dbReference type="PROSITE" id="PS00778">
    <property type="entry name" value="HIS_ACID_PHOSPHAT_2"/>
    <property type="match status" value="1"/>
</dbReference>
<comment type="similarity">
    <text evidence="1">Belongs to the histidine acid phosphatase family.</text>
</comment>